<evidence type="ECO:0000313" key="2">
    <source>
        <dbReference type="Proteomes" id="UP000003344"/>
    </source>
</evidence>
<proteinExistence type="predicted"/>
<evidence type="ECO:0000313" key="1">
    <source>
        <dbReference type="EMBL" id="EFC88715.1"/>
    </source>
</evidence>
<comment type="caution">
    <text evidence="1">The sequence shown here is derived from an EMBL/GenBank/DDBJ whole genome shotgun (WGS) entry which is preliminary data.</text>
</comment>
<gene>
    <name evidence="1" type="ORF">NEIMUCOT_04764</name>
</gene>
<sequence length="52" mass="6130">MINNQNYFFCGDGRWDMPLATPCLIRLYLPSLFSIDNESKTHYVCHTFVKTQ</sequence>
<organism evidence="1 2">
    <name type="scientific">Neisseria mucosa (strain ATCC 25996 / DSM 4631 / NCTC 10774 / M26)</name>
    <dbReference type="NCBI Taxonomy" id="546266"/>
    <lineage>
        <taxon>Bacteria</taxon>
        <taxon>Pseudomonadati</taxon>
        <taxon>Pseudomonadota</taxon>
        <taxon>Betaproteobacteria</taxon>
        <taxon>Neisseriales</taxon>
        <taxon>Neisseriaceae</taxon>
        <taxon>Neisseria</taxon>
    </lineage>
</organism>
<accession>D2ZVX1</accession>
<dbReference type="AlphaFoldDB" id="D2ZVX1"/>
<protein>
    <submittedName>
        <fullName evidence="1">Uncharacterized protein</fullName>
    </submittedName>
</protein>
<dbReference type="Proteomes" id="UP000003344">
    <property type="component" value="Unassembled WGS sequence"/>
</dbReference>
<name>D2ZVX1_NEIM2</name>
<dbReference type="STRING" id="546266.NEIMUCOT_04764"/>
<dbReference type="EMBL" id="ACDX02000006">
    <property type="protein sequence ID" value="EFC88715.1"/>
    <property type="molecule type" value="Genomic_DNA"/>
</dbReference>
<reference evidence="1 2" key="1">
    <citation type="submission" date="2009-10" db="EMBL/GenBank/DDBJ databases">
        <authorList>
            <person name="Weinstock G."/>
            <person name="Sodergren E."/>
            <person name="Clifton S."/>
            <person name="Fulton L."/>
            <person name="Fulton B."/>
            <person name="Courtney L."/>
            <person name="Fronick C."/>
            <person name="Harrison M."/>
            <person name="Strong C."/>
            <person name="Farmer C."/>
            <person name="Delahaunty K."/>
            <person name="Markovic C."/>
            <person name="Hall O."/>
            <person name="Minx P."/>
            <person name="Tomlinson C."/>
            <person name="Mitreva M."/>
            <person name="Nelson J."/>
            <person name="Hou S."/>
            <person name="Wollam A."/>
            <person name="Pepin K.H."/>
            <person name="Johnson M."/>
            <person name="Bhonagiri V."/>
            <person name="Nash W.E."/>
            <person name="Warren W."/>
            <person name="Chinwalla A."/>
            <person name="Mardis E.R."/>
            <person name="Wilson R.K."/>
        </authorList>
    </citation>
    <scope>NUCLEOTIDE SEQUENCE [LARGE SCALE GENOMIC DNA]</scope>
    <source>
        <strain evidence="2">ATCC 25996 / DSM 4631 / NCTC 10774 / M26</strain>
    </source>
</reference>